<feature type="compositionally biased region" description="Polar residues" evidence="2">
    <location>
        <begin position="932"/>
        <end position="949"/>
    </location>
</feature>
<feature type="region of interest" description="Disordered" evidence="2">
    <location>
        <begin position="723"/>
        <end position="749"/>
    </location>
</feature>
<feature type="region of interest" description="Disordered" evidence="2">
    <location>
        <begin position="1090"/>
        <end position="1238"/>
    </location>
</feature>
<feature type="compositionally biased region" description="Basic residues" evidence="2">
    <location>
        <begin position="353"/>
        <end position="362"/>
    </location>
</feature>
<feature type="compositionally biased region" description="Low complexity" evidence="2">
    <location>
        <begin position="17"/>
        <end position="33"/>
    </location>
</feature>
<sequence>MEGKRNTTRVRMRAWTPASGYSSPPSPVSSQLSWDEGRDEDFQSQMDENGIIGLRETQEELEEEDEVVLEEEEYMFSDVGTPEPEEGPPTALEHLSCHLSELLDSEPLTQPIGDDVEYSVSLEDWSDDDEEKLDDEDQKSINVRRPIPHLRPDRGLVSGITNDEIEEITTRRDESYPLQRNIDPQDNWMDSHDVTSHEGMDNNDNNKSDIATLEMRAPSQNSCDERSHVSSSPSFMSAPRSHIRPPLPEPTLQEEAANCRIEAETFAELGGSNSSRLHSPRTYRAVRLLQKEEPASVLSIFESENGSSELEQKSAGPRQSRHVYSRRNINSTPQEDHPSSSSAQPAAKASTYGRRRHHRPSKTSHTDLNDVRKGQLSHPLPDFSKVEPRVRLPKSSYKPPKSQKPPHKEDSKPEGPVVFKSPADIVMEALLSNSEGPSDTATPTVSQKPLNTTMPEEFWCPLQASTMVQQLQEDYNRLLTKYAEAENTIDRLRLEAKVCLYSDPPKPIQPALSGVLKEGSKVMTLSFPQAQRAQLGAEAVRPIQQRLGSATRETPARPSSVDSFSSSWCESAAASPLTEALSKQMARFQLQVNEFEKLLKSQTLQPNEQAQGLSQLAQGQDSIERAYLAARDTHQQLQRQTGGTSGPFDPDRELESLIFQSGLQLEDLKEWIDQSERNRLIEPTPSDPPRSLQPCVSLKETEPQPEKPAAAAHAEVMVGLEVSSVSGESDGRREDDEEDMRPSVLRPLNRKHQRVEEDFSNLMDHYQNFRDFSKVLDRDQADVDQNSSALRDHSPHPASIDGIEIEQQQRSKDERDSNKPLQPRPTADSLSGPSCSSHVCNSMETLPEASASALPRKQGSGRRGSIKSRSSLGERAAMGRRASKENALRAQLQDGVVTPETDSGFVGSESSRLTPAAQSPVQQRAAVRATRPSVSQEKCQINPKSSSPAHAQPSLDPSRAHAIASGGAPGTLGRRGEARMQHIPSLSTSSSPALRWPSTPLQPWPSSGVSELEQPSECAHSISEDGTRQGDRPAQPSTQDPSYFRSSSLTAPYLHGDHLKAQSSGQLANHHEAIESLQAEVHRLREHLEGTLRTASPPHRVRVPPSPSKDIRDHAPPHTSTPHPRQRDFRSLETKTAGKKEPRESGGTLKGEQERTIPRRRSASVPRLRPQTDSSTDSEHTQSEDMTPKHIRASLLMSHTTRRARAETRRSPKTHTNGQKRSISAERSDARNDEAESRGRPVPLCLSCLARRNRTSGCQARNVSSPSHTRYYSNHCPLCGATNRETVLRPAKQSSMQKETRPVRSTHMQTGGMYLAVAPPPPVIGSVPVLQCVPVCPSVLYYSSPVVSASYQKPLYFSLSDGKGYRGHRRRSQSVDAQRSLNRSLERAIAAASSVREMSQRMVHSLSSGLHHMSPLTKSCTY</sequence>
<feature type="region of interest" description="Disordered" evidence="2">
    <location>
        <begin position="1"/>
        <end position="40"/>
    </location>
</feature>
<feature type="compositionally biased region" description="Polar residues" evidence="2">
    <location>
        <begin position="999"/>
        <end position="1009"/>
    </location>
</feature>
<feature type="compositionally biased region" description="Acidic residues" evidence="2">
    <location>
        <begin position="124"/>
        <end position="137"/>
    </location>
</feature>
<feature type="coiled-coil region" evidence="1">
    <location>
        <begin position="468"/>
        <end position="495"/>
    </location>
</feature>
<dbReference type="RefSeq" id="XP_017348584.1">
    <property type="nucleotide sequence ID" value="XM_017493095.3"/>
</dbReference>
<dbReference type="OMA" id="PHLAMTE"/>
<proteinExistence type="predicted"/>
<feature type="compositionally biased region" description="Low complexity" evidence="2">
    <location>
        <begin position="229"/>
        <end position="240"/>
    </location>
</feature>
<evidence type="ECO:0000256" key="2">
    <source>
        <dbReference type="SAM" id="MobiDB-lite"/>
    </source>
</evidence>
<feature type="region of interest" description="Disordered" evidence="2">
    <location>
        <begin position="300"/>
        <end position="418"/>
    </location>
</feature>
<dbReference type="OrthoDB" id="10035553at2759"/>
<feature type="region of interest" description="Disordered" evidence="2">
    <location>
        <begin position="633"/>
        <end position="652"/>
    </location>
</feature>
<feature type="compositionally biased region" description="Basic and acidic residues" evidence="2">
    <location>
        <begin position="1125"/>
        <end position="1144"/>
    </location>
</feature>
<feature type="compositionally biased region" description="Basic and acidic residues" evidence="2">
    <location>
        <begin position="1223"/>
        <end position="1238"/>
    </location>
</feature>
<reference evidence="4" key="1">
    <citation type="journal article" date="2016" name="Nat. Commun.">
        <title>The channel catfish genome sequence provides insights into the evolution of scale formation in teleosts.</title>
        <authorList>
            <person name="Liu Z."/>
            <person name="Liu S."/>
            <person name="Yao J."/>
            <person name="Bao L."/>
            <person name="Zhang J."/>
            <person name="Li Y."/>
            <person name="Jiang C."/>
            <person name="Sun L."/>
            <person name="Wang R."/>
            <person name="Zhang Y."/>
            <person name="Zhou T."/>
            <person name="Zeng Q."/>
            <person name="Fu Q."/>
            <person name="Gao S."/>
            <person name="Li N."/>
            <person name="Koren S."/>
            <person name="Jiang Y."/>
            <person name="Zimin A."/>
            <person name="Xu P."/>
            <person name="Phillippy A.M."/>
            <person name="Geng X."/>
            <person name="Song L."/>
            <person name="Sun F."/>
            <person name="Li C."/>
            <person name="Wang X."/>
            <person name="Chen A."/>
            <person name="Jin Y."/>
            <person name="Yuan Z."/>
            <person name="Yang Y."/>
            <person name="Tan S."/>
            <person name="Peatman E."/>
            <person name="Lu J."/>
            <person name="Qin Z."/>
            <person name="Dunham R."/>
            <person name="Li Z."/>
            <person name="Sonstegard T."/>
            <person name="Feng J."/>
            <person name="Danzmann R.G."/>
            <person name="Schroeder S."/>
            <person name="Scheffler B."/>
            <person name="Duke M.V."/>
            <person name="Ballard L."/>
            <person name="Kucuktas H."/>
            <person name="Kaltenboeck L."/>
            <person name="Liu H."/>
            <person name="Armbruster J."/>
            <person name="Xie Y."/>
            <person name="Kirby M.L."/>
            <person name="Tian Y."/>
            <person name="Flanagan M.E."/>
            <person name="Mu W."/>
            <person name="Waldbieser G.C."/>
        </authorList>
    </citation>
    <scope>NUCLEOTIDE SEQUENCE [LARGE SCALE GENOMIC DNA]</scope>
    <source>
        <strain evidence="4">SDA103</strain>
    </source>
</reference>
<feature type="region of interest" description="Disordered" evidence="2">
    <location>
        <begin position="677"/>
        <end position="709"/>
    </location>
</feature>
<accession>A0A2D0T0Z0</accession>
<dbReference type="Pfam" id="PF12443">
    <property type="entry name" value="AKNA"/>
    <property type="match status" value="1"/>
</dbReference>
<feature type="region of interest" description="Disordered" evidence="2">
    <location>
        <begin position="120"/>
        <end position="254"/>
    </location>
</feature>
<dbReference type="InterPro" id="IPR052655">
    <property type="entry name" value="AKNA_Centrosome-Trans_reg"/>
</dbReference>
<dbReference type="STRING" id="7998.ENSIPUP00000013297"/>
<organism evidence="4 5">
    <name type="scientific">Ictalurus punctatus</name>
    <name type="common">Channel catfish</name>
    <name type="synonym">Silurus punctatus</name>
    <dbReference type="NCBI Taxonomy" id="7998"/>
    <lineage>
        <taxon>Eukaryota</taxon>
        <taxon>Metazoa</taxon>
        <taxon>Chordata</taxon>
        <taxon>Craniata</taxon>
        <taxon>Vertebrata</taxon>
        <taxon>Euteleostomi</taxon>
        <taxon>Actinopterygii</taxon>
        <taxon>Neopterygii</taxon>
        <taxon>Teleostei</taxon>
        <taxon>Ostariophysi</taxon>
        <taxon>Siluriformes</taxon>
        <taxon>Ictaluridae</taxon>
        <taxon>Ictalurus</taxon>
    </lineage>
</organism>
<dbReference type="KEGG" id="ipu:108279112"/>
<feature type="compositionally biased region" description="Basic residues" evidence="2">
    <location>
        <begin position="1"/>
        <end position="12"/>
    </location>
</feature>
<reference evidence="5" key="2">
    <citation type="submission" date="2025-08" db="UniProtKB">
        <authorList>
            <consortium name="RefSeq"/>
        </authorList>
    </citation>
    <scope>IDENTIFICATION</scope>
    <source>
        <tissue evidence="5">Blood</tissue>
    </source>
</reference>
<dbReference type="GO" id="GO:0021849">
    <property type="term" value="P:neuroblast division in subventricular zone"/>
    <property type="evidence" value="ECO:0007669"/>
    <property type="project" value="TreeGrafter"/>
</dbReference>
<evidence type="ECO:0000313" key="4">
    <source>
        <dbReference type="Proteomes" id="UP000221080"/>
    </source>
</evidence>
<feature type="region of interest" description="Disordered" evidence="2">
    <location>
        <begin position="781"/>
        <end position="1051"/>
    </location>
</feature>
<dbReference type="GO" id="GO:0001837">
    <property type="term" value="P:epithelial to mesenchymal transition"/>
    <property type="evidence" value="ECO:0007669"/>
    <property type="project" value="TreeGrafter"/>
</dbReference>
<feature type="compositionally biased region" description="Basic and acidic residues" evidence="2">
    <location>
        <begin position="807"/>
        <end position="818"/>
    </location>
</feature>
<dbReference type="PANTHER" id="PTHR21510">
    <property type="entry name" value="AKNA DOMAIN-CONTAINING PROTEIN"/>
    <property type="match status" value="1"/>
</dbReference>
<feature type="compositionally biased region" description="Basic and acidic residues" evidence="2">
    <location>
        <begin position="1177"/>
        <end position="1188"/>
    </location>
</feature>
<feature type="compositionally biased region" description="Polar residues" evidence="2">
    <location>
        <begin position="828"/>
        <end position="844"/>
    </location>
</feature>
<gene>
    <name evidence="5" type="primary">akna</name>
</gene>
<feature type="domain" description="AKNA" evidence="3">
    <location>
        <begin position="622"/>
        <end position="677"/>
    </location>
</feature>
<dbReference type="GO" id="GO:0060234">
    <property type="term" value="P:neuroblast delamination"/>
    <property type="evidence" value="ECO:0007669"/>
    <property type="project" value="TreeGrafter"/>
</dbReference>
<name>A0A2D0T0Z0_ICTPU</name>
<dbReference type="CTD" id="80709"/>
<evidence type="ECO:0000313" key="5">
    <source>
        <dbReference type="RefSeq" id="XP_017348584.1"/>
    </source>
</evidence>
<feature type="compositionally biased region" description="Polar residues" evidence="2">
    <location>
        <begin position="1035"/>
        <end position="1050"/>
    </location>
</feature>
<evidence type="ECO:0000256" key="1">
    <source>
        <dbReference type="SAM" id="Coils"/>
    </source>
</evidence>
<feature type="compositionally biased region" description="Basic and acidic residues" evidence="2">
    <location>
        <begin position="189"/>
        <end position="207"/>
    </location>
</feature>
<feature type="compositionally biased region" description="Basic and acidic residues" evidence="2">
    <location>
        <begin position="364"/>
        <end position="373"/>
    </location>
</feature>
<feature type="compositionally biased region" description="Polar residues" evidence="2">
    <location>
        <begin position="908"/>
        <end position="922"/>
    </location>
</feature>
<dbReference type="InterPro" id="IPR022150">
    <property type="entry name" value="AKNA_dom"/>
</dbReference>
<dbReference type="Proteomes" id="UP000221080">
    <property type="component" value="Chromosome 18"/>
</dbReference>
<dbReference type="GeneID" id="108279112"/>
<feature type="compositionally biased region" description="Low complexity" evidence="2">
    <location>
        <begin position="339"/>
        <end position="350"/>
    </location>
</feature>
<keyword evidence="1" id="KW-0175">Coiled coil</keyword>
<evidence type="ECO:0000259" key="3">
    <source>
        <dbReference type="Pfam" id="PF12443"/>
    </source>
</evidence>
<dbReference type="PANTHER" id="PTHR21510:SF15">
    <property type="entry name" value="MICROTUBULE ORGANIZATION PROTEIN AKNA"/>
    <property type="match status" value="1"/>
</dbReference>
<feature type="compositionally biased region" description="Basic and acidic residues" evidence="2">
    <location>
        <begin position="1022"/>
        <end position="1031"/>
    </location>
</feature>
<dbReference type="GO" id="GO:0005813">
    <property type="term" value="C:centrosome"/>
    <property type="evidence" value="ECO:0007669"/>
    <property type="project" value="TreeGrafter"/>
</dbReference>
<keyword evidence="4" id="KW-1185">Reference proteome</keyword>
<protein>
    <submittedName>
        <fullName evidence="5">Microtubule organization protein AKNA</fullName>
    </submittedName>
</protein>